<keyword evidence="4" id="KW-1185">Reference proteome</keyword>
<evidence type="ECO:0000256" key="2">
    <source>
        <dbReference type="SAM" id="SignalP"/>
    </source>
</evidence>
<accession>A0A444QEU3</accession>
<reference evidence="3 4" key="1">
    <citation type="submission" date="2018-12" db="EMBL/GenBank/DDBJ databases">
        <authorList>
            <person name="Li F."/>
        </authorList>
    </citation>
    <scope>NUCLEOTIDE SEQUENCE [LARGE SCALE GENOMIC DNA]</scope>
    <source>
        <strain evidence="3 4">8H24J-4-2</strain>
    </source>
</reference>
<dbReference type="Proteomes" id="UP000288603">
    <property type="component" value="Unassembled WGS sequence"/>
</dbReference>
<dbReference type="PROSITE" id="PS51257">
    <property type="entry name" value="PROKAR_LIPOPROTEIN"/>
    <property type="match status" value="1"/>
</dbReference>
<dbReference type="EMBL" id="RZNC01000001">
    <property type="protein sequence ID" value="RWZ68106.1"/>
    <property type="molecule type" value="Genomic_DNA"/>
</dbReference>
<sequence>MPSRVVPRFLLASIATIGVVAFAGCTSVPEPDERRAEVVTTQPVEGASVVADSDPVVRAVETSRLLFESAPAVVVSPAGDAEATLLSAHVAVELGVPLLLDDGADGAAPVDSAVPETSASAPVTGNAVAEEIERLGASTVVAVGNIGGGQFDGLDIIASDADAQALSDATGTSLAADPAAASIPALAELAVPDRSKTTSSSSTDPPLDPMPVPAAPLKSTIALTTDAPSDAASLATARAAGVPAVVLPADAPDPLRSSETIAALHEAGAASTLLLGEAFGSLPDPAWSVRSAASGTQLPGGGQHLFADRLFVALYGAPGAPVLGVLGEQDVAATIERAKKVSASYDDLTEKTVVPTLEIIATVAAGAEGADGNFSNELPSERLEPYIDAAAEAGVYVVIDLQPGRTDFLTQAKLYESLLVKPNVGLALDPEWRLEPGERHLTQIGSVTAAEVNSVSDWLAALVERDGLPPKMLVLHQFRLDMIQDRQDVDTSHPQLELLIHADGQGGQPDKQATWRALHTGAPEGIAWGWKNFYDEDLPMLAPEQTMREVSPQPDLITYQ</sequence>
<evidence type="ECO:0008006" key="5">
    <source>
        <dbReference type="Google" id="ProtNLM"/>
    </source>
</evidence>
<feature type="region of interest" description="Disordered" evidence="1">
    <location>
        <begin position="190"/>
        <end position="215"/>
    </location>
</feature>
<proteinExistence type="predicted"/>
<comment type="caution">
    <text evidence="3">The sequence shown here is derived from an EMBL/GenBank/DDBJ whole genome shotgun (WGS) entry which is preliminary data.</text>
</comment>
<evidence type="ECO:0000313" key="3">
    <source>
        <dbReference type="EMBL" id="RWZ68106.1"/>
    </source>
</evidence>
<dbReference type="OrthoDB" id="9812120at2"/>
<dbReference type="RefSeq" id="WP_128497328.1">
    <property type="nucleotide sequence ID" value="NZ_RZNC01000001.1"/>
</dbReference>
<evidence type="ECO:0000313" key="4">
    <source>
        <dbReference type="Proteomes" id="UP000288603"/>
    </source>
</evidence>
<feature type="signal peptide" evidence="2">
    <location>
        <begin position="1"/>
        <end position="23"/>
    </location>
</feature>
<protein>
    <recommendedName>
        <fullName evidence="5">Cell wall-binding repeat-containing protein</fullName>
    </recommendedName>
</protein>
<gene>
    <name evidence="3" type="ORF">ELQ92_02360</name>
</gene>
<dbReference type="AlphaFoldDB" id="A0A444QEU3"/>
<organism evidence="3 4">
    <name type="scientific">Labedella populi</name>
    <dbReference type="NCBI Taxonomy" id="2498850"/>
    <lineage>
        <taxon>Bacteria</taxon>
        <taxon>Bacillati</taxon>
        <taxon>Actinomycetota</taxon>
        <taxon>Actinomycetes</taxon>
        <taxon>Micrococcales</taxon>
        <taxon>Microbacteriaceae</taxon>
        <taxon>Labedella</taxon>
    </lineage>
</organism>
<feature type="chain" id="PRO_5019110961" description="Cell wall-binding repeat-containing protein" evidence="2">
    <location>
        <begin position="24"/>
        <end position="560"/>
    </location>
</feature>
<name>A0A444QEU3_9MICO</name>
<keyword evidence="2" id="KW-0732">Signal</keyword>
<evidence type="ECO:0000256" key="1">
    <source>
        <dbReference type="SAM" id="MobiDB-lite"/>
    </source>
</evidence>